<keyword evidence="1" id="KW-0378">Hydrolase</keyword>
<dbReference type="InterPro" id="IPR036514">
    <property type="entry name" value="SGNH_hydro_sf"/>
</dbReference>
<evidence type="ECO:0000256" key="1">
    <source>
        <dbReference type="ARBA" id="ARBA00022801"/>
    </source>
</evidence>
<protein>
    <recommendedName>
        <fullName evidence="2">Sialate O-acetylesterase domain-containing protein</fullName>
    </recommendedName>
</protein>
<name>A0ABR7WK15_9SPHI</name>
<gene>
    <name evidence="3" type="ORF">IDJ77_02475</name>
</gene>
<evidence type="ECO:0000313" key="3">
    <source>
        <dbReference type="EMBL" id="MBD1362664.1"/>
    </source>
</evidence>
<dbReference type="Pfam" id="PF03629">
    <property type="entry name" value="SASA"/>
    <property type="match status" value="2"/>
</dbReference>
<feature type="domain" description="Sialate O-acetylesterase" evidence="2">
    <location>
        <begin position="675"/>
        <end position="773"/>
    </location>
</feature>
<dbReference type="InterPro" id="IPR008979">
    <property type="entry name" value="Galactose-bd-like_sf"/>
</dbReference>
<dbReference type="InterPro" id="IPR005181">
    <property type="entry name" value="SASA"/>
</dbReference>
<dbReference type="InterPro" id="IPR039329">
    <property type="entry name" value="SIAE"/>
</dbReference>
<evidence type="ECO:0000313" key="4">
    <source>
        <dbReference type="Proteomes" id="UP000606600"/>
    </source>
</evidence>
<feature type="domain" description="Sialate O-acetylesterase" evidence="2">
    <location>
        <begin position="26"/>
        <end position="266"/>
    </location>
</feature>
<dbReference type="Gene3D" id="3.40.50.1110">
    <property type="entry name" value="SGNH hydrolase"/>
    <property type="match status" value="3"/>
</dbReference>
<dbReference type="PANTHER" id="PTHR22901:SF0">
    <property type="entry name" value="SIALATE O-ACETYLESTERASE"/>
    <property type="match status" value="1"/>
</dbReference>
<proteinExistence type="predicted"/>
<accession>A0ABR7WK15</accession>
<dbReference type="SUPFAM" id="SSF52266">
    <property type="entry name" value="SGNH hydrolase"/>
    <property type="match status" value="2"/>
</dbReference>
<dbReference type="SUPFAM" id="SSF49785">
    <property type="entry name" value="Galactose-binding domain-like"/>
    <property type="match status" value="1"/>
</dbReference>
<sequence length="888" mass="97714">MNLLRTAILVWFCGTLCDNCFAQEKLLFLVAGQSNAVGQGDSGLSVKSGLEQAFEYRYTGNALHRLADPVGANELSFERAATGSAWPAFAAQLHQLTQKSIIIIPAARNGSSCNGKAEQGSYGTWDTTGMLFKNAVLKTQQAIKKVGQPINGIIWAQGERDANAINAGIITAADYEESLRQLVARFRRYLGLNVPFYIVQTGYYKNHPAGGFDSVQAVQQRITLTIPHVFLVFKTAKFMAQNRLKDEIHYNQSALNEVGKAIADTVYRLSPHLSTAKIFGDNMVLQQGIPIKIWGYAMAGAPVTVKLDLKTIMVKADNNGRWLAALPAHNYGGPYVLRIKTKQQSISYKNVMVGEVWLASGQSNMNFEIGRPIADMEKVVAAANYPMIREFNVLRQVSRNPLDDVKGGEWLLCNSGNAPKFSAVAYFFARKLYLKKKVAIGIIHASYGGTVIETWTSKEALLTHPDYKEKLPQLLSDKTDWGAMQARSDSVNREKDRVIQTAANGQKLGVQQPTFNDSDWLWRNYPIRTPDIGAPAYSIVWFRKTIDVPAAADLSQSYTLDLGKVLESDVTYINGIEVGRSKQLDRTVYTIPNGVIRAGKNVIAIRLVSQWGNGQIGGPIDSPSLKGTGGKLIIPLTGAWQYNYALEPKLVLGGGYQNNPAALFNGMINPLIPYGIKGILWYQGESNASNYTSYKTLQPLLFTDWRTRWRNLTMPFLFVQLPNLQGAIPLPWMREAQAASLNQPNTGMAVAIDAGDSYDLHPHNKQPIGERLALLALHVAYKGTGDYQGPIYSGAVIEDSVIRISFKRSTSPLVFKNNAAGNGFSIAGNDHIFYPARVKQKGEELLVSSPMVKQPAAVRYAWEAVPVVSVFNKAGLPAAPFRTDAWVP</sequence>
<dbReference type="EMBL" id="JACWMY010000001">
    <property type="protein sequence ID" value="MBD1362664.1"/>
    <property type="molecule type" value="Genomic_DNA"/>
</dbReference>
<reference evidence="3 4" key="1">
    <citation type="submission" date="2020-09" db="EMBL/GenBank/DDBJ databases">
        <title>Novel species of Mucilaginibacter isolated from a glacier on the Tibetan Plateau.</title>
        <authorList>
            <person name="Liu Q."/>
            <person name="Xin Y.-H."/>
        </authorList>
    </citation>
    <scope>NUCLEOTIDE SEQUENCE [LARGE SCALE GENOMIC DNA]</scope>
    <source>
        <strain evidence="3 4">ZT4R22</strain>
    </source>
</reference>
<keyword evidence="4" id="KW-1185">Reference proteome</keyword>
<dbReference type="RefSeq" id="WP_191187335.1">
    <property type="nucleotide sequence ID" value="NZ_JACWMY010000001.1"/>
</dbReference>
<evidence type="ECO:0000259" key="2">
    <source>
        <dbReference type="Pfam" id="PF03629"/>
    </source>
</evidence>
<comment type="caution">
    <text evidence="3">The sequence shown here is derived from an EMBL/GenBank/DDBJ whole genome shotgun (WGS) entry which is preliminary data.</text>
</comment>
<organism evidence="3 4">
    <name type="scientific">Mucilaginibacter pankratovii</name>
    <dbReference type="NCBI Taxonomy" id="2772110"/>
    <lineage>
        <taxon>Bacteria</taxon>
        <taxon>Pseudomonadati</taxon>
        <taxon>Bacteroidota</taxon>
        <taxon>Sphingobacteriia</taxon>
        <taxon>Sphingobacteriales</taxon>
        <taxon>Sphingobacteriaceae</taxon>
        <taxon>Mucilaginibacter</taxon>
    </lineage>
</organism>
<dbReference type="PANTHER" id="PTHR22901">
    <property type="entry name" value="SIALATE O-ACETYLESTERASE"/>
    <property type="match status" value="1"/>
</dbReference>
<dbReference type="Proteomes" id="UP000606600">
    <property type="component" value="Unassembled WGS sequence"/>
</dbReference>